<feature type="compositionally biased region" description="Basic and acidic residues" evidence="10">
    <location>
        <begin position="1400"/>
        <end position="1417"/>
    </location>
</feature>
<feature type="region of interest" description="Disordered" evidence="10">
    <location>
        <begin position="865"/>
        <end position="895"/>
    </location>
</feature>
<dbReference type="PANTHER" id="PTHR24020:SF86">
    <property type="entry name" value="COLLAGEN, TYPE VI, ALPHA 4"/>
    <property type="match status" value="1"/>
</dbReference>
<keyword evidence="6" id="KW-0130">Cell adhesion</keyword>
<comment type="subcellular location">
    <subcellularLocation>
        <location evidence="1">Secreted</location>
        <location evidence="1">Extracellular space</location>
        <location evidence="1">Extracellular matrix</location>
    </subcellularLocation>
</comment>
<evidence type="ECO:0000256" key="2">
    <source>
        <dbReference type="ARBA" id="ARBA00022525"/>
    </source>
</evidence>
<dbReference type="PANTHER" id="PTHR24020">
    <property type="entry name" value="COLLAGEN ALPHA"/>
    <property type="match status" value="1"/>
</dbReference>
<feature type="domain" description="VWFA" evidence="11">
    <location>
        <begin position="390"/>
        <end position="568"/>
    </location>
</feature>
<feature type="region of interest" description="Disordered" evidence="10">
    <location>
        <begin position="1385"/>
        <end position="1417"/>
    </location>
</feature>
<proteinExistence type="predicted"/>
<keyword evidence="4" id="KW-0732">Signal</keyword>
<name>A0A8C1N018_CYPCA</name>
<feature type="region of interest" description="Disordered" evidence="10">
    <location>
        <begin position="781"/>
        <end position="828"/>
    </location>
</feature>
<evidence type="ECO:0000259" key="12">
    <source>
        <dbReference type="PROSITE" id="PS50279"/>
    </source>
</evidence>
<dbReference type="InterPro" id="IPR036465">
    <property type="entry name" value="vWFA_dom_sf"/>
</dbReference>
<feature type="domain" description="VWFA" evidence="11">
    <location>
        <begin position="14"/>
        <end position="183"/>
    </location>
</feature>
<dbReference type="CDD" id="cd22630">
    <property type="entry name" value="Kunitz_collagen_alpha6_VI"/>
    <property type="match status" value="1"/>
</dbReference>
<dbReference type="SMART" id="SM00131">
    <property type="entry name" value="KU"/>
    <property type="match status" value="2"/>
</dbReference>
<feature type="domain" description="BPTI/Kunitz inhibitor" evidence="12">
    <location>
        <begin position="1422"/>
        <end position="1473"/>
    </location>
</feature>
<keyword evidence="9" id="KW-0325">Glycoprotein</keyword>
<dbReference type="FunFam" id="3.40.50.410:FF:000003">
    <property type="entry name" value="Collagen type VI alpha 3 chain"/>
    <property type="match status" value="1"/>
</dbReference>
<dbReference type="InterPro" id="IPR020901">
    <property type="entry name" value="Prtase_inh_Kunz-CS"/>
</dbReference>
<evidence type="ECO:0000256" key="6">
    <source>
        <dbReference type="ARBA" id="ARBA00022889"/>
    </source>
</evidence>
<dbReference type="PROSITE" id="PS50279">
    <property type="entry name" value="BPTI_KUNITZ_2"/>
    <property type="match status" value="2"/>
</dbReference>
<keyword evidence="2" id="KW-0964">Secreted</keyword>
<dbReference type="GO" id="GO:0005581">
    <property type="term" value="C:collagen trimer"/>
    <property type="evidence" value="ECO:0007669"/>
    <property type="project" value="UniProtKB-KW"/>
</dbReference>
<dbReference type="Gene3D" id="3.40.50.410">
    <property type="entry name" value="von Willebrand factor, type A domain"/>
    <property type="match status" value="5"/>
</dbReference>
<evidence type="ECO:0000259" key="11">
    <source>
        <dbReference type="PROSITE" id="PS50234"/>
    </source>
</evidence>
<keyword evidence="14" id="KW-1185">Reference proteome</keyword>
<dbReference type="InterPro" id="IPR002223">
    <property type="entry name" value="Kunitz_BPTI"/>
</dbReference>
<feature type="domain" description="VWFA" evidence="11">
    <location>
        <begin position="199"/>
        <end position="376"/>
    </location>
</feature>
<sequence length="1559" mass="173796">MNFLFLDCEGLFADVVFLLDGSESVSAKDFEDMKDIMELVIDKFAIGPDKERVVVVQYGTDLNEEVSLNKIDDKAVLLQKIRNIKQMNGKTYTGKALTEVLQSFDISKGGRSNALKFLIVLTDGESRDDVAEPAKVLRDNSININAIGMRHANRSQILAIAGSHDGVFFEDAVASLKELSNDVLLKICNTACKTPELIDIIFLVDASGSPNKDGFQEMINLMKYMVSKSVVGEKRVRFGAVTYSNNPLSEFTLNKYYSQTDILRVISNLKASGGSRNTARALNYALSYFDITHGGRRAKNVPQVLFLITDGKVNDLSVLATWPESLTNSEVNFFAIGTEDADEQQLKEMVGNKGRVHYANTYQDLRGLQKRITQELCNLTKPICEMEVSDVVFLIDGSETIMDASWNTLKKTMIGIVKELDIARDKWQVGVAQFSREFQKEFYLKDYTSFVEVEKAINDIVQQKQGTNTWDALRNIRYYFTKENGSRIDEGIAQNLLLITDGYANDAKDMNALSYFKNKNISITVIGVGNLIKKSELLEIAGSPDRVLIETFEGLKLNTTIRKVLHLLCRDTRREPSDPQGCDIDVAFGFDVSRRTMTPKVEQLVAAAIHRISVIGDLCCIEKENITTRFGYRLVSGRDGSFLENFGFEEYKEDVVKKVMLLRPTVPLAFNEFLLDSFREMFASSSAEAKVLIIFTDGLDDDLQRLVASSERLKESGVSALLIVSLGGIMDVHQLEFGRGFGYMQPLTVNMLNFGNDLMKQVETVALRKCCDVHCSCTGVPGPRGPPRSAGQKGLTGQNGHPGFPGDEGSMGEQGSPGLNGTTGHKGCPGNRGIKGEDGEDGMDGVYGEQVTSLFLSSGVKGFKGSPGPKGHSGVRGDPGAPGIDNTILGPKGKRGDTGLPVSLLGTFGSPGPEGSKGGRGPRGPRVCKTDALKFSSSILLSLFLTLKFYYYYFFLMLLDNGSRCPVYPTDLMIALDMSAGVSPQVFERMHSAALSLLEDISFAETNCPWGARVSVISYNSKTRNLIRFTDHLKKKTLLEAVKAVPLERTTKTRDIGQAMSFVARNIFKRVRKGRLMRKVAVFFTNGPSRDESSLATAMLEFKAADIGLGVIALNPADDVSRAMQVDDTGSYIIVDGRGVNRIKRCIICFDRCNPDPVCGVILRPPPLQMDLDLSVLLDGSDNLKTQQYVNAKELLLSLLDRIDVSSEPSRADGKTRVSVYQQSSIYGSSYINEEFSFTKFKDRNIMKRHITNTVKQVGGTSHPEFALEWLITNVILKAERPRSKRLVMAVFGEDSEGSKAHLDYLSGLCKCQNVVLFILMAGQRFNWTRMEELTSSRLEQHLVFLDNRDYSTRFAYAFLHIYILPIEGNIATEEPLEEYEDVYDEQHTEQVTETSQLDGTERFTEENKEDKTEPPKTKARCFLEKDSGHVCGSYMSRWYYSQQTKKCMRFWYGGCGGNENRFLTEDECFMECVFDIVQISPTESENLPEDDSIFKDICQLKVDAGACSNFSVKWHYNVSTGQCVRFWYGGCDGNNNRFNTQRDCEIRCFRTRKVSPNI</sequence>
<dbReference type="InterPro" id="IPR036880">
    <property type="entry name" value="Kunitz_BPTI_sf"/>
</dbReference>
<evidence type="ECO:0000256" key="10">
    <source>
        <dbReference type="SAM" id="MobiDB-lite"/>
    </source>
</evidence>
<dbReference type="Gene3D" id="4.10.410.10">
    <property type="entry name" value="Pancreatic trypsin inhibitor Kunitz domain"/>
    <property type="match status" value="2"/>
</dbReference>
<dbReference type="Pfam" id="PF00014">
    <property type="entry name" value="Kunitz_BPTI"/>
    <property type="match status" value="2"/>
</dbReference>
<dbReference type="GO" id="GO:0004867">
    <property type="term" value="F:serine-type endopeptidase inhibitor activity"/>
    <property type="evidence" value="ECO:0007669"/>
    <property type="project" value="InterPro"/>
</dbReference>
<protein>
    <submittedName>
        <fullName evidence="13">Si:ch211-62a1.3</fullName>
    </submittedName>
</protein>
<dbReference type="SUPFAM" id="SSF57362">
    <property type="entry name" value="BPTI-like"/>
    <property type="match status" value="2"/>
</dbReference>
<organism evidence="13 14">
    <name type="scientific">Cyprinus carpio</name>
    <name type="common">Common carp</name>
    <dbReference type="NCBI Taxonomy" id="7962"/>
    <lineage>
        <taxon>Eukaryota</taxon>
        <taxon>Metazoa</taxon>
        <taxon>Chordata</taxon>
        <taxon>Craniata</taxon>
        <taxon>Vertebrata</taxon>
        <taxon>Euteleostomi</taxon>
        <taxon>Actinopterygii</taxon>
        <taxon>Neopterygii</taxon>
        <taxon>Teleostei</taxon>
        <taxon>Ostariophysi</taxon>
        <taxon>Cypriniformes</taxon>
        <taxon>Cyprinidae</taxon>
        <taxon>Cyprininae</taxon>
        <taxon>Cyprinus</taxon>
    </lineage>
</organism>
<evidence type="ECO:0000256" key="4">
    <source>
        <dbReference type="ARBA" id="ARBA00022729"/>
    </source>
</evidence>
<dbReference type="GO" id="GO:0007155">
    <property type="term" value="P:cell adhesion"/>
    <property type="evidence" value="ECO:0007669"/>
    <property type="project" value="UniProtKB-KW"/>
</dbReference>
<dbReference type="SUPFAM" id="SSF53300">
    <property type="entry name" value="vWA-like"/>
    <property type="match status" value="6"/>
</dbReference>
<feature type="region of interest" description="Disordered" evidence="10">
    <location>
        <begin position="905"/>
        <end position="924"/>
    </location>
</feature>
<accession>A0A8C1N018</accession>
<dbReference type="PRINTS" id="PR00759">
    <property type="entry name" value="BASICPTASE"/>
</dbReference>
<keyword evidence="8" id="KW-1015">Disulfide bond</keyword>
<dbReference type="Ensembl" id="ENSCCRT00010093416.1">
    <property type="protein sequence ID" value="ENSCCRP00010084213.1"/>
    <property type="gene ID" value="ENSCCRG00010036769.1"/>
</dbReference>
<dbReference type="PROSITE" id="PS00280">
    <property type="entry name" value="BPTI_KUNITZ_1"/>
    <property type="match status" value="2"/>
</dbReference>
<dbReference type="InterPro" id="IPR050525">
    <property type="entry name" value="ECM_Assembly_Org"/>
</dbReference>
<evidence type="ECO:0000313" key="13">
    <source>
        <dbReference type="Ensembl" id="ENSCCRP00010084213.1"/>
    </source>
</evidence>
<evidence type="ECO:0000256" key="8">
    <source>
        <dbReference type="ARBA" id="ARBA00023157"/>
    </source>
</evidence>
<evidence type="ECO:0000313" key="14">
    <source>
        <dbReference type="Proteomes" id="UP000694427"/>
    </source>
</evidence>
<dbReference type="CDD" id="cd01450">
    <property type="entry name" value="vWFA_subfamily_ECM"/>
    <property type="match status" value="4"/>
</dbReference>
<feature type="domain" description="VWFA" evidence="11">
    <location>
        <begin position="971"/>
        <end position="1126"/>
    </location>
</feature>
<dbReference type="Pfam" id="PF00092">
    <property type="entry name" value="VWA"/>
    <property type="match status" value="5"/>
</dbReference>
<dbReference type="FunFam" id="3.40.50.410:FF:000004">
    <property type="entry name" value="collagen alpha-6(VI) chain"/>
    <property type="match status" value="1"/>
</dbReference>
<evidence type="ECO:0000256" key="5">
    <source>
        <dbReference type="ARBA" id="ARBA00022737"/>
    </source>
</evidence>
<reference evidence="13" key="1">
    <citation type="submission" date="2025-08" db="UniProtKB">
        <authorList>
            <consortium name="Ensembl"/>
        </authorList>
    </citation>
    <scope>IDENTIFICATION</scope>
</reference>
<evidence type="ECO:0000256" key="7">
    <source>
        <dbReference type="ARBA" id="ARBA00023119"/>
    </source>
</evidence>
<evidence type="ECO:0000256" key="9">
    <source>
        <dbReference type="ARBA" id="ARBA00023180"/>
    </source>
</evidence>
<evidence type="ECO:0000256" key="1">
    <source>
        <dbReference type="ARBA" id="ARBA00004498"/>
    </source>
</evidence>
<dbReference type="SMART" id="SM00327">
    <property type="entry name" value="VWA"/>
    <property type="match status" value="6"/>
</dbReference>
<keyword evidence="3" id="KW-0272">Extracellular matrix</keyword>
<feature type="domain" description="VWFA" evidence="11">
    <location>
        <begin position="1173"/>
        <end position="1360"/>
    </location>
</feature>
<feature type="domain" description="BPTI/Kunitz inhibitor" evidence="12">
    <location>
        <begin position="1499"/>
        <end position="1549"/>
    </location>
</feature>
<dbReference type="PRINTS" id="PR00453">
    <property type="entry name" value="VWFADOMAIN"/>
</dbReference>
<dbReference type="PROSITE" id="PS50234">
    <property type="entry name" value="VWFA"/>
    <property type="match status" value="5"/>
</dbReference>
<dbReference type="FunFam" id="4.10.410.10:FF:000020">
    <property type="entry name" value="Collagen, type VI, alpha 3"/>
    <property type="match status" value="2"/>
</dbReference>
<reference evidence="13" key="2">
    <citation type="submission" date="2025-09" db="UniProtKB">
        <authorList>
            <consortium name="Ensembl"/>
        </authorList>
    </citation>
    <scope>IDENTIFICATION</scope>
</reference>
<dbReference type="CDD" id="cd22635">
    <property type="entry name" value="Kunitz_papilin"/>
    <property type="match status" value="1"/>
</dbReference>
<evidence type="ECO:0000256" key="3">
    <source>
        <dbReference type="ARBA" id="ARBA00022530"/>
    </source>
</evidence>
<dbReference type="Proteomes" id="UP000694427">
    <property type="component" value="Unplaced"/>
</dbReference>
<keyword evidence="5" id="KW-0677">Repeat</keyword>
<keyword evidence="7" id="KW-0176">Collagen</keyword>
<dbReference type="InterPro" id="IPR002035">
    <property type="entry name" value="VWF_A"/>
</dbReference>